<protein>
    <recommendedName>
        <fullName evidence="7">BHLH domain-containing protein</fullName>
    </recommendedName>
</protein>
<evidence type="ECO:0000256" key="1">
    <source>
        <dbReference type="ARBA" id="ARBA00004123"/>
    </source>
</evidence>
<evidence type="ECO:0000256" key="3">
    <source>
        <dbReference type="ARBA" id="ARBA00023125"/>
    </source>
</evidence>
<dbReference type="PANTHER" id="PTHR45844">
    <property type="entry name" value="TRANSCRIPTION FACTOR BHLH30"/>
    <property type="match status" value="1"/>
</dbReference>
<dbReference type="SUPFAM" id="SSF47459">
    <property type="entry name" value="HLH, helix-loop-helix DNA-binding domain"/>
    <property type="match status" value="1"/>
</dbReference>
<evidence type="ECO:0000313" key="8">
    <source>
        <dbReference type="EMBL" id="GAA0174376.1"/>
    </source>
</evidence>
<dbReference type="AlphaFoldDB" id="A0AAV3RG88"/>
<dbReference type="InterPro" id="IPR011598">
    <property type="entry name" value="bHLH_dom"/>
</dbReference>
<keyword evidence="2" id="KW-0805">Transcription regulation</keyword>
<sequence length="277" mass="30721">MCSLQEYKGIEMVGIPSASEIITNQELEQYMLENAENKDDDEVGEGGNKYYSSSPKRKLEESSVKHAMAERKRRRRINHHYETLRSLLPHLPKRDKPTVLKETVRRVKELKKMAAQYMAEQQAGQGCSNSGIDSSCSLFLPNDKDELIISPYEDHHNTMVKVVICCEDRQGFNKSLSEAMLAAKAGIVKADMVAIGGRIKAELVVKWLREGGGGEEDVGMLRRALKAVVGNRAFAGSLLFGPRLGDSSLGNLGHDLGLGQCKQPGEYSDCFFDTLLL</sequence>
<dbReference type="PANTHER" id="PTHR45844:SF25">
    <property type="entry name" value="TRANSCRIPTION FACTOR BHLH107"/>
    <property type="match status" value="1"/>
</dbReference>
<dbReference type="EMBL" id="BAABME010009048">
    <property type="protein sequence ID" value="GAA0174376.1"/>
    <property type="molecule type" value="Genomic_DNA"/>
</dbReference>
<evidence type="ECO:0000313" key="9">
    <source>
        <dbReference type="Proteomes" id="UP001454036"/>
    </source>
</evidence>
<dbReference type="Pfam" id="PF00010">
    <property type="entry name" value="HLH"/>
    <property type="match status" value="1"/>
</dbReference>
<keyword evidence="3" id="KW-0238">DNA-binding</keyword>
<dbReference type="InterPro" id="IPR036638">
    <property type="entry name" value="HLH_DNA-bd_sf"/>
</dbReference>
<dbReference type="GO" id="GO:0003700">
    <property type="term" value="F:DNA-binding transcription factor activity"/>
    <property type="evidence" value="ECO:0007669"/>
    <property type="project" value="InterPro"/>
</dbReference>
<dbReference type="GO" id="GO:0005634">
    <property type="term" value="C:nucleus"/>
    <property type="evidence" value="ECO:0007669"/>
    <property type="project" value="UniProtKB-SubCell"/>
</dbReference>
<comment type="caution">
    <text evidence="8">The sequence shown here is derived from an EMBL/GenBank/DDBJ whole genome shotgun (WGS) entry which is preliminary data.</text>
</comment>
<dbReference type="InterPro" id="IPR045847">
    <property type="entry name" value="AIG1-like"/>
</dbReference>
<gene>
    <name evidence="8" type="ORF">LIER_27777</name>
</gene>
<accession>A0AAV3RG88</accession>
<dbReference type="GO" id="GO:0046983">
    <property type="term" value="F:protein dimerization activity"/>
    <property type="evidence" value="ECO:0007669"/>
    <property type="project" value="InterPro"/>
</dbReference>
<organism evidence="8 9">
    <name type="scientific">Lithospermum erythrorhizon</name>
    <name type="common">Purple gromwell</name>
    <name type="synonym">Lithospermum officinale var. erythrorhizon</name>
    <dbReference type="NCBI Taxonomy" id="34254"/>
    <lineage>
        <taxon>Eukaryota</taxon>
        <taxon>Viridiplantae</taxon>
        <taxon>Streptophyta</taxon>
        <taxon>Embryophyta</taxon>
        <taxon>Tracheophyta</taxon>
        <taxon>Spermatophyta</taxon>
        <taxon>Magnoliopsida</taxon>
        <taxon>eudicotyledons</taxon>
        <taxon>Gunneridae</taxon>
        <taxon>Pentapetalae</taxon>
        <taxon>asterids</taxon>
        <taxon>lamiids</taxon>
        <taxon>Boraginales</taxon>
        <taxon>Boraginaceae</taxon>
        <taxon>Boraginoideae</taxon>
        <taxon>Lithospermeae</taxon>
        <taxon>Lithospermum</taxon>
    </lineage>
</organism>
<reference evidence="8 9" key="1">
    <citation type="submission" date="2024-01" db="EMBL/GenBank/DDBJ databases">
        <title>The complete chloroplast genome sequence of Lithospermum erythrorhizon: insights into the phylogenetic relationship among Boraginaceae species and the maternal lineages of purple gromwells.</title>
        <authorList>
            <person name="Okada T."/>
            <person name="Watanabe K."/>
        </authorList>
    </citation>
    <scope>NUCLEOTIDE SEQUENCE [LARGE SCALE GENOMIC DNA]</scope>
</reference>
<dbReference type="Proteomes" id="UP001454036">
    <property type="component" value="Unassembled WGS sequence"/>
</dbReference>
<evidence type="ECO:0000256" key="4">
    <source>
        <dbReference type="ARBA" id="ARBA00023163"/>
    </source>
</evidence>
<feature type="domain" description="BHLH" evidence="7">
    <location>
        <begin position="61"/>
        <end position="110"/>
    </location>
</feature>
<evidence type="ECO:0000259" key="7">
    <source>
        <dbReference type="PROSITE" id="PS50888"/>
    </source>
</evidence>
<keyword evidence="5" id="KW-0539">Nucleus</keyword>
<dbReference type="Gene3D" id="4.10.280.10">
    <property type="entry name" value="Helix-loop-helix DNA-binding domain"/>
    <property type="match status" value="1"/>
</dbReference>
<keyword evidence="4" id="KW-0804">Transcription</keyword>
<name>A0AAV3RG88_LITER</name>
<keyword evidence="9" id="KW-1185">Reference proteome</keyword>
<comment type="subcellular location">
    <subcellularLocation>
        <location evidence="1">Nucleus</location>
    </subcellularLocation>
</comment>
<feature type="region of interest" description="Disordered" evidence="6">
    <location>
        <begin position="35"/>
        <end position="64"/>
    </location>
</feature>
<dbReference type="GO" id="GO:0003677">
    <property type="term" value="F:DNA binding"/>
    <property type="evidence" value="ECO:0007669"/>
    <property type="project" value="UniProtKB-KW"/>
</dbReference>
<dbReference type="PROSITE" id="PS50888">
    <property type="entry name" value="BHLH"/>
    <property type="match status" value="1"/>
</dbReference>
<evidence type="ECO:0000256" key="6">
    <source>
        <dbReference type="SAM" id="MobiDB-lite"/>
    </source>
</evidence>
<proteinExistence type="predicted"/>
<dbReference type="SMART" id="SM00353">
    <property type="entry name" value="HLH"/>
    <property type="match status" value="1"/>
</dbReference>
<evidence type="ECO:0000256" key="2">
    <source>
        <dbReference type="ARBA" id="ARBA00023015"/>
    </source>
</evidence>
<evidence type="ECO:0000256" key="5">
    <source>
        <dbReference type="ARBA" id="ARBA00023242"/>
    </source>
</evidence>